<comment type="caution">
    <text evidence="2">The sequence shown here is derived from an EMBL/GenBank/DDBJ whole genome shotgun (WGS) entry which is preliminary data.</text>
</comment>
<keyword evidence="3" id="KW-1185">Reference proteome</keyword>
<dbReference type="InterPro" id="IPR013762">
    <property type="entry name" value="Integrase-like_cat_sf"/>
</dbReference>
<reference evidence="2" key="1">
    <citation type="submission" date="2023-10" db="EMBL/GenBank/DDBJ databases">
        <authorList>
            <person name="Chen Y."/>
            <person name="Shah S."/>
            <person name="Dougan E. K."/>
            <person name="Thang M."/>
            <person name="Chan C."/>
        </authorList>
    </citation>
    <scope>NUCLEOTIDE SEQUENCE [LARGE SCALE GENOMIC DNA]</scope>
</reference>
<proteinExistence type="predicted"/>
<evidence type="ECO:0000256" key="1">
    <source>
        <dbReference type="ARBA" id="ARBA00023172"/>
    </source>
</evidence>
<feature type="non-terminal residue" evidence="2">
    <location>
        <position position="350"/>
    </location>
</feature>
<dbReference type="InterPro" id="IPR011010">
    <property type="entry name" value="DNA_brk_join_enz"/>
</dbReference>
<evidence type="ECO:0000313" key="3">
    <source>
        <dbReference type="Proteomes" id="UP001189429"/>
    </source>
</evidence>
<organism evidence="2 3">
    <name type="scientific">Prorocentrum cordatum</name>
    <dbReference type="NCBI Taxonomy" id="2364126"/>
    <lineage>
        <taxon>Eukaryota</taxon>
        <taxon>Sar</taxon>
        <taxon>Alveolata</taxon>
        <taxon>Dinophyceae</taxon>
        <taxon>Prorocentrales</taxon>
        <taxon>Prorocentraceae</taxon>
        <taxon>Prorocentrum</taxon>
    </lineage>
</organism>
<dbReference type="Gene3D" id="1.10.443.10">
    <property type="entry name" value="Intergrase catalytic core"/>
    <property type="match status" value="1"/>
</dbReference>
<accession>A0ABN9UY56</accession>
<name>A0ABN9UY56_9DINO</name>
<feature type="non-terminal residue" evidence="2">
    <location>
        <position position="1"/>
    </location>
</feature>
<dbReference type="SUPFAM" id="SSF56349">
    <property type="entry name" value="DNA breaking-rejoining enzymes"/>
    <property type="match status" value="1"/>
</dbReference>
<evidence type="ECO:0000313" key="2">
    <source>
        <dbReference type="EMBL" id="CAK0864261.1"/>
    </source>
</evidence>
<sequence>DAAVPGRSGIGVGVRKATSFLSMLDISRAAWASSGAVPLDTALCQSLVADGASATSTGSSGSRGSPARAAAPVAEVSSGYPRLTVAAAADTPSAIHADGPGARSLGAPRAPLALVAGESAPVQLAARRKAAADIDRCLAAAWEPSTRSRYDATLRSVVSTVESDTAMSLLPCDTEEKVMVLFAGMIGQPWGTVGAAKAAVRAWHVERDLLAAFDLAWTPRAWHFWRGLKKLADHSLRHAKRPLSFDEARVVQRCRLAQASDAGLRDAAMVATAFFGIRRFAEVQGLLTEDVVFQEDAVECRIRRQKNDPCGVGMLIWLPRLPELGPLCPLKLMQSWAARRAALWPASTGY</sequence>
<dbReference type="EMBL" id="CAUYUJ010016348">
    <property type="protein sequence ID" value="CAK0864261.1"/>
    <property type="molecule type" value="Genomic_DNA"/>
</dbReference>
<keyword evidence="1" id="KW-0233">DNA recombination</keyword>
<dbReference type="Proteomes" id="UP001189429">
    <property type="component" value="Unassembled WGS sequence"/>
</dbReference>
<gene>
    <name evidence="2" type="ORF">PCOR1329_LOCUS52195</name>
</gene>
<protein>
    <submittedName>
        <fullName evidence="2">Uncharacterized protein</fullName>
    </submittedName>
</protein>